<keyword evidence="1" id="KW-0472">Membrane</keyword>
<feature type="chain" id="PRO_5041916200" evidence="2">
    <location>
        <begin position="22"/>
        <end position="155"/>
    </location>
</feature>
<keyword evidence="2" id="KW-0732">Signal</keyword>
<evidence type="ECO:0000256" key="2">
    <source>
        <dbReference type="SAM" id="SignalP"/>
    </source>
</evidence>
<dbReference type="EMBL" id="BRZM01000255">
    <property type="protein sequence ID" value="GLD69630.1"/>
    <property type="molecule type" value="Genomic_DNA"/>
</dbReference>
<dbReference type="AlphaFoldDB" id="A0AAD3RIY0"/>
<comment type="caution">
    <text evidence="3">The sequence shown here is derived from an EMBL/GenBank/DDBJ whole genome shotgun (WGS) entry which is preliminary data.</text>
</comment>
<name>A0AAD3RIY0_LATJO</name>
<sequence>MCLAIYLSTFASLGFLQLLNAQDIPCTVTQEAGCTVYRIPDFNATNCHYWWTNVTDFVLANHEKKIDGLVEINSNTTLTTYACSDQIKYTRDCISEGVQHKTTCFTNCSGNPDPLGQEFPHTHWIAPLAAGVILVLVGIILWYRTDFHYGSGVAE</sequence>
<keyword evidence="4" id="KW-1185">Reference proteome</keyword>
<feature type="transmembrane region" description="Helical" evidence="1">
    <location>
        <begin position="124"/>
        <end position="143"/>
    </location>
</feature>
<evidence type="ECO:0000313" key="4">
    <source>
        <dbReference type="Proteomes" id="UP001279410"/>
    </source>
</evidence>
<evidence type="ECO:0000313" key="3">
    <source>
        <dbReference type="EMBL" id="GLD69630.1"/>
    </source>
</evidence>
<accession>A0AAD3RIY0</accession>
<reference evidence="3" key="1">
    <citation type="submission" date="2022-08" db="EMBL/GenBank/DDBJ databases">
        <title>Genome sequencing of akame (Lates japonicus).</title>
        <authorList>
            <person name="Hashiguchi Y."/>
            <person name="Takahashi H."/>
        </authorList>
    </citation>
    <scope>NUCLEOTIDE SEQUENCE</scope>
    <source>
        <strain evidence="3">Kochi</strain>
    </source>
</reference>
<evidence type="ECO:0000256" key="1">
    <source>
        <dbReference type="SAM" id="Phobius"/>
    </source>
</evidence>
<gene>
    <name evidence="3" type="ORF">AKAME5_002094400</name>
</gene>
<keyword evidence="1" id="KW-1133">Transmembrane helix</keyword>
<organism evidence="3 4">
    <name type="scientific">Lates japonicus</name>
    <name type="common">Japanese lates</name>
    <dbReference type="NCBI Taxonomy" id="270547"/>
    <lineage>
        <taxon>Eukaryota</taxon>
        <taxon>Metazoa</taxon>
        <taxon>Chordata</taxon>
        <taxon>Craniata</taxon>
        <taxon>Vertebrata</taxon>
        <taxon>Euteleostomi</taxon>
        <taxon>Actinopterygii</taxon>
        <taxon>Neopterygii</taxon>
        <taxon>Teleostei</taxon>
        <taxon>Neoteleostei</taxon>
        <taxon>Acanthomorphata</taxon>
        <taxon>Carangaria</taxon>
        <taxon>Carangaria incertae sedis</taxon>
        <taxon>Centropomidae</taxon>
        <taxon>Lates</taxon>
    </lineage>
</organism>
<proteinExistence type="predicted"/>
<dbReference type="Proteomes" id="UP001279410">
    <property type="component" value="Unassembled WGS sequence"/>
</dbReference>
<feature type="signal peptide" evidence="2">
    <location>
        <begin position="1"/>
        <end position="21"/>
    </location>
</feature>
<keyword evidence="1" id="KW-0812">Transmembrane</keyword>
<protein>
    <submittedName>
        <fullName evidence="3">Uncharacterized protein</fullName>
    </submittedName>
</protein>